<gene>
    <name evidence="1" type="ORF">V1286_005092</name>
</gene>
<dbReference type="Proteomes" id="UP001364224">
    <property type="component" value="Unassembled WGS sequence"/>
</dbReference>
<sequence>MRLFGEQSHSHQRSRIYLLLLHLPRHAERDSGRGPLLEFNVGSHPGDSTHYVNAKDMLSLSLLQARLIDLKLPIKIVEGD</sequence>
<evidence type="ECO:0000313" key="1">
    <source>
        <dbReference type="EMBL" id="MEH2557563.1"/>
    </source>
</evidence>
<proteinExistence type="predicted"/>
<reference evidence="1 2" key="1">
    <citation type="submission" date="2024-02" db="EMBL/GenBank/DDBJ databases">
        <title>Adaptive strategies in a cosmopolitan and abundant soil bacterium.</title>
        <authorList>
            <person name="Carini P."/>
        </authorList>
    </citation>
    <scope>NUCLEOTIDE SEQUENCE [LARGE SCALE GENOMIC DNA]</scope>
    <source>
        <strain evidence="1 2">AZCC 1608</strain>
    </source>
</reference>
<organism evidence="1 2">
    <name type="scientific">Bradyrhizobium algeriense</name>
    <dbReference type="NCBI Taxonomy" id="634784"/>
    <lineage>
        <taxon>Bacteria</taxon>
        <taxon>Pseudomonadati</taxon>
        <taxon>Pseudomonadota</taxon>
        <taxon>Alphaproteobacteria</taxon>
        <taxon>Hyphomicrobiales</taxon>
        <taxon>Nitrobacteraceae</taxon>
        <taxon>Bradyrhizobium</taxon>
    </lineage>
</organism>
<keyword evidence="2" id="KW-1185">Reference proteome</keyword>
<dbReference type="EMBL" id="JAZHRV010000001">
    <property type="protein sequence ID" value="MEH2557563.1"/>
    <property type="molecule type" value="Genomic_DNA"/>
</dbReference>
<evidence type="ECO:0000313" key="2">
    <source>
        <dbReference type="Proteomes" id="UP001364224"/>
    </source>
</evidence>
<protein>
    <submittedName>
        <fullName evidence="1">Uncharacterized protein</fullName>
    </submittedName>
</protein>
<comment type="caution">
    <text evidence="1">The sequence shown here is derived from an EMBL/GenBank/DDBJ whole genome shotgun (WGS) entry which is preliminary data.</text>
</comment>
<name>A0ABU8BG79_9BRAD</name>
<accession>A0ABU8BG79</accession>